<proteinExistence type="inferred from homology"/>
<comment type="subunit">
    <text evidence="6">Component of the biogenesis of lysosome-related organelles complex-2 (or BLOC2) composed of HPS3, HPS5 and HPS6.</text>
</comment>
<dbReference type="GeneTree" id="ENSGT00940000155818"/>
<dbReference type="FunCoup" id="G3WTX6">
    <property type="interactions" value="1249"/>
</dbReference>
<feature type="domain" description="HPS5 TPR" evidence="9">
    <location>
        <begin position="755"/>
        <end position="1134"/>
    </location>
</feature>
<keyword evidence="3 6" id="KW-0963">Cytoplasm</keyword>
<evidence type="ECO:0000256" key="5">
    <source>
        <dbReference type="ARBA" id="ARBA00057536"/>
    </source>
</evidence>
<dbReference type="PIRSF" id="PIRSF037475">
    <property type="entry name" value="BLOC-2_complex_Hps5"/>
    <property type="match status" value="1"/>
</dbReference>
<feature type="region of interest" description="Disordered" evidence="7">
    <location>
        <begin position="591"/>
        <end position="644"/>
    </location>
</feature>
<dbReference type="Gene3D" id="2.130.10.10">
    <property type="entry name" value="YVTN repeat-like/Quinoprotein amine dehydrogenase"/>
    <property type="match status" value="1"/>
</dbReference>
<comment type="similarity">
    <text evidence="2 6">Belongs to the HPS5 family.</text>
</comment>
<dbReference type="PANTHER" id="PTHR23287:SF18">
    <property type="entry name" value="BLOC-2 COMPLEX MEMBER HPS5"/>
    <property type="match status" value="1"/>
</dbReference>
<dbReference type="OrthoDB" id="19493at2759"/>
<reference evidence="10" key="3">
    <citation type="submission" date="2025-09" db="UniProtKB">
        <authorList>
            <consortium name="Ensembl"/>
        </authorList>
    </citation>
    <scope>IDENTIFICATION</scope>
</reference>
<evidence type="ECO:0000259" key="8">
    <source>
        <dbReference type="Pfam" id="PF23756"/>
    </source>
</evidence>
<dbReference type="InParanoid" id="G3WTX6"/>
<feature type="domain" description="HPS5-like beta-propeller" evidence="8">
    <location>
        <begin position="60"/>
        <end position="391"/>
    </location>
</feature>
<dbReference type="Pfam" id="PF23756">
    <property type="entry name" value="Beta-prop_HPS5"/>
    <property type="match status" value="1"/>
</dbReference>
<evidence type="ECO:0000256" key="6">
    <source>
        <dbReference type="PIRNR" id="PIRNR037475"/>
    </source>
</evidence>
<accession>G3WTX6</accession>
<evidence type="ECO:0000256" key="3">
    <source>
        <dbReference type="ARBA" id="ARBA00022490"/>
    </source>
</evidence>
<evidence type="ECO:0000259" key="9">
    <source>
        <dbReference type="Pfam" id="PF23758"/>
    </source>
</evidence>
<comment type="subcellular location">
    <subcellularLocation>
        <location evidence="1 6">Cytoplasm</location>
        <location evidence="1 6">Cytosol</location>
    </subcellularLocation>
</comment>
<dbReference type="Ensembl" id="ENSSHAT00000019037.2">
    <property type="protein sequence ID" value="ENSSHAP00000018881.2"/>
    <property type="gene ID" value="ENSSHAG00000016026.2"/>
</dbReference>
<dbReference type="GO" id="GO:0031084">
    <property type="term" value="C:BLOC-2 complex"/>
    <property type="evidence" value="ECO:0007669"/>
    <property type="project" value="UniProtKB-UniRule"/>
</dbReference>
<dbReference type="GO" id="GO:0005829">
    <property type="term" value="C:cytosol"/>
    <property type="evidence" value="ECO:0007669"/>
    <property type="project" value="UniProtKB-SubCell"/>
</dbReference>
<reference evidence="10" key="2">
    <citation type="submission" date="2025-08" db="UniProtKB">
        <authorList>
            <consortium name="Ensembl"/>
        </authorList>
    </citation>
    <scope>IDENTIFICATION</scope>
</reference>
<dbReference type="InterPro" id="IPR035431">
    <property type="entry name" value="HPS5"/>
</dbReference>
<dbReference type="PANTHER" id="PTHR23287">
    <property type="entry name" value="RUBY-EYE2-LIKE PROTEIN"/>
    <property type="match status" value="1"/>
</dbReference>
<dbReference type="GeneID" id="100914926"/>
<dbReference type="GO" id="GO:0048066">
    <property type="term" value="P:developmental pigmentation"/>
    <property type="evidence" value="ECO:0007669"/>
    <property type="project" value="TreeGrafter"/>
</dbReference>
<evidence type="ECO:0000313" key="10">
    <source>
        <dbReference type="Ensembl" id="ENSSHAP00000018881.2"/>
    </source>
</evidence>
<evidence type="ECO:0000256" key="4">
    <source>
        <dbReference type="ARBA" id="ARBA00022553"/>
    </source>
</evidence>
<dbReference type="Pfam" id="PF23758">
    <property type="entry name" value="TPR_HPS5"/>
    <property type="match status" value="1"/>
</dbReference>
<evidence type="ECO:0000256" key="1">
    <source>
        <dbReference type="ARBA" id="ARBA00004514"/>
    </source>
</evidence>
<sequence>MRVGRVNDQPVNPSLMALPGSSRLHAQLSSRVRNTVYLPVSLTSQMTLVPGIPETSSHVLAEFESLDPLLSALRLDSSRLKCTSIAVSRKWLALGSSGGGLNLIQKEGWEQRLFLSHREGAVSQVACCLHDDDYVAVATSQGFVVVWQLNQERRGKPERIYVSSEHKGRRVTSLCWDTAVLRVFAGDHLGKVSAIKVNTSKQGKASATFVMFPVQTITTVDSRIVQLDYLDGRLLVSSLTRSFLCDTEREKFWKIGTKERDGEYGACFFPGRSSGIQQPLIYCARPGSRMWEVSFDGEVLSTHQFKKLLSSSPLPVINLRSEPEFNSTVGSSQSLIFPKLLYISEHYILTWNERGIYIFIPQNVQVLLWSEVKDIQDVAVCKNELFCLHMNGKVSHLSLLSVERCVDRLLRRGLWALATHTCLLFQNSIVLGRARKTLPVDKLEHLKSQLDVTTQSDLIAQLEELISKLEPLDSACSSRRSSISSHESFSILDSGIYRVISRRGSQSDEDSSSLHSQTLSEDERLKEFTLQHEEERPDQDTVSHASVTDESDRNEAFLPFGIPLSFRSSSPLASLQAVKESVSSFVRKTTEKIGTLHSNPDLKMRPEPRGSEQPPEEDTNIVACPQEDENEKDVKSQSSEENKLHELSVATTATVLKLQDPQVLFQPTSLRLVLQEWLLHLEKTFTMKDHSIISETVNSNAKTNQDMTLLDESKKEILEASIEQEQNNCSDSENSIGTITNEPVNFSREMSDDLFRIHAPCFIENSLQKDLAELTTLCLELGVFSSNVTCVNMDQDVQQTWIPACQFIKKYFFLLDLERVKHCAKIRYSDNPRVWDTYVEGLKEMARSSPVPLEMEDGDMLTVLKVLDGLARSDNSLFMAHVIRLYEKFGEKALRCLVKFFPSIMPSDIMHLCRNHPAHFLVYLDSLVKSKPEDQRLCFLESLLQPESLKLDWLLLAMTHDAPERTNTMDNKGRPRSHSHLFTWGYSHLILLLIKLPASFIIKEKMIELCKYHGFWPGYLTLCFELDRRKEAFTNMVYMNDMRIVGAENGWIPETVDEWKLLLNLASSIGSDSVSQETPDRSLSSDSSSEHSLITVENVALLLAKVMGPDRACVLLQECGLMLGLSERFTRTCNILRIAEKRQRALIQSMLEKCDRFLWSQQA</sequence>
<organism evidence="10 11">
    <name type="scientific">Sarcophilus harrisii</name>
    <name type="common">Tasmanian devil</name>
    <name type="synonym">Sarcophilus laniarius</name>
    <dbReference type="NCBI Taxonomy" id="9305"/>
    <lineage>
        <taxon>Eukaryota</taxon>
        <taxon>Metazoa</taxon>
        <taxon>Chordata</taxon>
        <taxon>Craniata</taxon>
        <taxon>Vertebrata</taxon>
        <taxon>Euteleostomi</taxon>
        <taxon>Mammalia</taxon>
        <taxon>Metatheria</taxon>
        <taxon>Dasyuromorphia</taxon>
        <taxon>Dasyuridae</taxon>
        <taxon>Sarcophilus</taxon>
    </lineage>
</organism>
<feature type="compositionally biased region" description="Basic and acidic residues" evidence="7">
    <location>
        <begin position="632"/>
        <end position="644"/>
    </location>
</feature>
<keyword evidence="11" id="KW-1185">Reference proteome</keyword>
<dbReference type="InterPro" id="IPR015943">
    <property type="entry name" value="WD40/YVTN_repeat-like_dom_sf"/>
</dbReference>
<keyword evidence="4" id="KW-0597">Phosphoprotein</keyword>
<dbReference type="HOGENOM" id="CLU_008734_0_0_1"/>
<dbReference type="InterPro" id="IPR056445">
    <property type="entry name" value="TPR_HPS5"/>
</dbReference>
<dbReference type="FunFam" id="2.130.10.10:FF:000358">
    <property type="entry name" value="Hermansky-Pudlak syndrome 5 protein homolog"/>
    <property type="match status" value="1"/>
</dbReference>
<dbReference type="GO" id="GO:0007596">
    <property type="term" value="P:blood coagulation"/>
    <property type="evidence" value="ECO:0007669"/>
    <property type="project" value="Ensembl"/>
</dbReference>
<evidence type="ECO:0000256" key="2">
    <source>
        <dbReference type="ARBA" id="ARBA00010697"/>
    </source>
</evidence>
<dbReference type="InterPro" id="IPR036322">
    <property type="entry name" value="WD40_repeat_dom_sf"/>
</dbReference>
<dbReference type="SUPFAM" id="SSF50978">
    <property type="entry name" value="WD40 repeat-like"/>
    <property type="match status" value="1"/>
</dbReference>
<evidence type="ECO:0000256" key="7">
    <source>
        <dbReference type="SAM" id="MobiDB-lite"/>
    </source>
</evidence>
<dbReference type="AlphaFoldDB" id="G3WTX6"/>
<evidence type="ECO:0000313" key="11">
    <source>
        <dbReference type="Proteomes" id="UP000007648"/>
    </source>
</evidence>
<feature type="compositionally biased region" description="Basic and acidic residues" evidence="7">
    <location>
        <begin position="600"/>
        <end position="610"/>
    </location>
</feature>
<reference evidence="10 11" key="1">
    <citation type="journal article" date="2011" name="Proc. Natl. Acad. Sci. U.S.A.">
        <title>Genetic diversity and population structure of the endangered marsupial Sarcophilus harrisii (Tasmanian devil).</title>
        <authorList>
            <person name="Miller W."/>
            <person name="Hayes V.M."/>
            <person name="Ratan A."/>
            <person name="Petersen D.C."/>
            <person name="Wittekindt N.E."/>
            <person name="Miller J."/>
            <person name="Walenz B."/>
            <person name="Knight J."/>
            <person name="Qi J."/>
            <person name="Zhao F."/>
            <person name="Wang Q."/>
            <person name="Bedoya-Reina O.C."/>
            <person name="Katiyar N."/>
            <person name="Tomsho L.P."/>
            <person name="Kasson L.M."/>
            <person name="Hardie R.A."/>
            <person name="Woodbridge P."/>
            <person name="Tindall E.A."/>
            <person name="Bertelsen M.F."/>
            <person name="Dixon D."/>
            <person name="Pyecroft S."/>
            <person name="Helgen K.M."/>
            <person name="Lesk A.M."/>
            <person name="Pringle T.H."/>
            <person name="Patterson N."/>
            <person name="Zhang Y."/>
            <person name="Kreiss A."/>
            <person name="Woods G.M."/>
            <person name="Jones M.E."/>
            <person name="Schuster S.C."/>
        </authorList>
    </citation>
    <scope>NUCLEOTIDE SEQUENCE [LARGE SCALE GENOMIC DNA]</scope>
</reference>
<feature type="compositionally biased region" description="Basic and acidic residues" evidence="7">
    <location>
        <begin position="521"/>
        <end position="541"/>
    </location>
</feature>
<protein>
    <recommendedName>
        <fullName evidence="6">Hermansky-Pudlak syndrome 5 protein homolog</fullName>
    </recommendedName>
</protein>
<name>G3WTX6_SARHA</name>
<dbReference type="Proteomes" id="UP000007648">
    <property type="component" value="Unassembled WGS sequence"/>
</dbReference>
<dbReference type="InterPro" id="IPR056499">
    <property type="entry name" value="Beta-prop_HPS5-like"/>
</dbReference>
<feature type="region of interest" description="Disordered" evidence="7">
    <location>
        <begin position="503"/>
        <end position="551"/>
    </location>
</feature>
<comment type="function">
    <text evidence="5">May regulate the synthesis and function of lysosomes and of highly specialized organelles, such as melanosomes and platelet dense granules. Regulates intracellular vesicular trafficking in fibroblasts. May be involved in the regulation of general functions of integrins.</text>
</comment>
<dbReference type="CTD" id="11234"/>
<gene>
    <name evidence="10" type="primary">HPS5</name>
</gene>
<dbReference type="RefSeq" id="XP_031798706.1">
    <property type="nucleotide sequence ID" value="XM_031942846.1"/>
</dbReference>